<evidence type="ECO:0008006" key="3">
    <source>
        <dbReference type="Google" id="ProtNLM"/>
    </source>
</evidence>
<comment type="caution">
    <text evidence="1">The sequence shown here is derived from an EMBL/GenBank/DDBJ whole genome shotgun (WGS) entry which is preliminary data.</text>
</comment>
<accession>A0A6L8XW66</accession>
<dbReference type="RefSeq" id="WP_155512401.1">
    <property type="nucleotide sequence ID" value="NZ_BTHH01000003.1"/>
</dbReference>
<evidence type="ECO:0000313" key="2">
    <source>
        <dbReference type="Proteomes" id="UP000477156"/>
    </source>
</evidence>
<name>A0A6L8XW66_9FIRM</name>
<dbReference type="Proteomes" id="UP000477156">
    <property type="component" value="Unassembled WGS sequence"/>
</dbReference>
<reference evidence="1 2" key="1">
    <citation type="journal article" date="2019" name="Nat. Med.">
        <title>A library of human gut bacterial isolates paired with longitudinal multiomics data enables mechanistic microbiome research.</title>
        <authorList>
            <person name="Poyet M."/>
            <person name="Groussin M."/>
            <person name="Gibbons S.M."/>
            <person name="Avila-Pacheco J."/>
            <person name="Jiang X."/>
            <person name="Kearney S.M."/>
            <person name="Perrotta A.R."/>
            <person name="Berdy B."/>
            <person name="Zhao S."/>
            <person name="Lieberman T.D."/>
            <person name="Swanson P.K."/>
            <person name="Smith M."/>
            <person name="Roesemann S."/>
            <person name="Alexander J.E."/>
            <person name="Rich S.A."/>
            <person name="Livny J."/>
            <person name="Vlamakis H."/>
            <person name="Clish C."/>
            <person name="Bullock K."/>
            <person name="Deik A."/>
            <person name="Scott J."/>
            <person name="Pierce K.A."/>
            <person name="Xavier R.J."/>
            <person name="Alm E.J."/>
        </authorList>
    </citation>
    <scope>NUCLEOTIDE SEQUENCE [LARGE SCALE GENOMIC DNA]</scope>
    <source>
        <strain evidence="1 2">BIOML-A12</strain>
    </source>
</reference>
<organism evidence="1 2">
    <name type="scientific">Blautia wexlerae</name>
    <dbReference type="NCBI Taxonomy" id="418240"/>
    <lineage>
        <taxon>Bacteria</taxon>
        <taxon>Bacillati</taxon>
        <taxon>Bacillota</taxon>
        <taxon>Clostridia</taxon>
        <taxon>Lachnospirales</taxon>
        <taxon>Lachnospiraceae</taxon>
        <taxon>Blautia</taxon>
    </lineage>
</organism>
<dbReference type="AlphaFoldDB" id="A0A6L8XW66"/>
<proteinExistence type="predicted"/>
<protein>
    <recommendedName>
        <fullName evidence="3">Hydrolase</fullName>
    </recommendedName>
</protein>
<dbReference type="SUPFAM" id="SSF89550">
    <property type="entry name" value="PHP domain-like"/>
    <property type="match status" value="1"/>
</dbReference>
<evidence type="ECO:0000313" key="1">
    <source>
        <dbReference type="EMBL" id="MZS90199.1"/>
    </source>
</evidence>
<gene>
    <name evidence="1" type="ORF">GT712_14255</name>
</gene>
<dbReference type="EMBL" id="WWVF01000031">
    <property type="protein sequence ID" value="MZS90199.1"/>
    <property type="molecule type" value="Genomic_DNA"/>
</dbReference>
<sequence>MKLCVKYGVEIMLGSDAHREEDVGDFTRTEKILKEVDFPEELIVNRSLSYVKNRLRV</sequence>
<dbReference type="InterPro" id="IPR016195">
    <property type="entry name" value="Pol/histidinol_Pase-like"/>
</dbReference>
<dbReference type="Gene3D" id="3.20.20.140">
    <property type="entry name" value="Metal-dependent hydrolases"/>
    <property type="match status" value="1"/>
</dbReference>